<protein>
    <submittedName>
        <fullName evidence="3">FG-GAP repeat protein</fullName>
    </submittedName>
</protein>
<evidence type="ECO:0000313" key="4">
    <source>
        <dbReference type="Proteomes" id="UP000295741"/>
    </source>
</evidence>
<comment type="caution">
    <text evidence="3">The sequence shown here is derived from an EMBL/GenBank/DDBJ whole genome shotgun (WGS) entry which is preliminary data.</text>
</comment>
<dbReference type="Pfam" id="PF07593">
    <property type="entry name" value="UnbV_ASPIC"/>
    <property type="match status" value="1"/>
</dbReference>
<proteinExistence type="predicted"/>
<dbReference type="PANTHER" id="PTHR16026">
    <property type="entry name" value="CARTILAGE ACIDIC PROTEIN 1"/>
    <property type="match status" value="1"/>
</dbReference>
<dbReference type="Gene3D" id="2.130.10.130">
    <property type="entry name" value="Integrin alpha, N-terminal"/>
    <property type="match status" value="5"/>
</dbReference>
<dbReference type="InterPro" id="IPR028994">
    <property type="entry name" value="Integrin_alpha_N"/>
</dbReference>
<sequence>MKHIFLAMLGCMMLYACGHKSVLFHEVDPNKSGLLFTNQITENENLNVLNYEYIYNGGGVGIGDFNNDSLPDIYFTGNQTPNKLFLNKGNLQFEDVTEKAGVNGNGKWSKGASIVDINNDGLPDIYVCTAVLADSNAKKNLLYVNQGINKTNGIPIFKEMAAEYGLADVSNTHMAAFFDYDNDGDLDVYLLLNDLDGTYPNEFRPIRKDGSWPNTDKLLENNFDSALQHPVYKDVSKKAGILIEGHGLGVSIADINRDGWKDIYISNDYLSNNILYINNRNGTFTDRCASYFKHTSRNAMGNDIADINNDGLADIIETDMMPADNYRQKMMHSDISYQTFQNSDRYGYMYQYPRNTLQLNQGALPAGYDSIQKNAFSEIAYFSGVANTDWSWAPLLLDVNNDGWRDLFVSNGLPKDMSDKDFMAYRDNAVANSSLETVLKQLPEVKISNYVFENNGDLHFTDRTQEWGIDFPTFSAGMAYADLDRDGDLDLVINNTNMAATLLENTAQQQKEAAHYIRIVLNGTSQNKSGMGAWVYVFTKEGQQVMEHSPYRGYLSTVEQTIHFGVGKQTLIDSVRVVWPDGKTETKKNISSNQTLIFSADKASSPTDTTGYTISSLFTDISSKAGINYGFSEVDFIDFDIQRLLLHKLTQYGPSLAAGDVNGDGLDDLVVGGGSPFHASVFMQAANGRFNRKYLPGYKEPQLQDDAGLSLLDADADGDLDLFIVSGGAENRPQEKAYTDHLYINDGKGNFSELTAEFTNNRFTKSCVVANDYDQDGDLDLFIGGRVIPGRYPMPTSSFIYRNDSKKDKILFTDVTAKISPDLQNIGMVTAAVWSDADADGKTDLLVTTDWGSIVVMKNNGAGFTRTKTALDSFHGWWNSIVSVDMDNDGDMDYVAGNYGTNSFLQASEKHPLNAYAKDFDNNGSFDALFTHWYPATIRGEKKEFPIAGRDVLLREMSIMKERFPNYTSYAKTDMSQLFPPGILQDVTQLKVNHLQNSWIENKGKLNFALHALPPIAQMAPIYGITARDIDGNGFMDLVLTGNEFSMAAYLGRTDAFNGLVLLNNGKKGFQPLSIIQSGFYTPANGRALVEMVIQNKPAIAAGQNRDMLKLFQANQVHERVVTLQAAETHAMVSLKNGSKRKEEFPFGQGFLSQSSRFVSLNPSIVSVDFFAGNQKTRTLQP</sequence>
<name>A0A4R6J3G8_9BACT</name>
<keyword evidence="1" id="KW-0732">Signal</keyword>
<dbReference type="Pfam" id="PF01839">
    <property type="entry name" value="FG-GAP"/>
    <property type="match status" value="1"/>
</dbReference>
<dbReference type="PROSITE" id="PS51257">
    <property type="entry name" value="PROKAR_LIPOPROTEIN"/>
    <property type="match status" value="1"/>
</dbReference>
<dbReference type="InterPro" id="IPR027039">
    <property type="entry name" value="Crtac1"/>
</dbReference>
<reference evidence="3 4" key="1">
    <citation type="submission" date="2019-03" db="EMBL/GenBank/DDBJ databases">
        <title>Genomic Encyclopedia of Archaeal and Bacterial Type Strains, Phase II (KMG-II): from individual species to whole genera.</title>
        <authorList>
            <person name="Goeker M."/>
        </authorList>
    </citation>
    <scope>NUCLEOTIDE SEQUENCE [LARGE SCALE GENOMIC DNA]</scope>
    <source>
        <strain evidence="3 4">DSM 28323</strain>
    </source>
</reference>
<dbReference type="Proteomes" id="UP000295741">
    <property type="component" value="Unassembled WGS sequence"/>
</dbReference>
<dbReference type="InterPro" id="IPR011519">
    <property type="entry name" value="UnbV_ASPIC"/>
</dbReference>
<feature type="domain" description="ASPIC/UnbV" evidence="2">
    <location>
        <begin position="530"/>
        <end position="596"/>
    </location>
</feature>
<evidence type="ECO:0000259" key="2">
    <source>
        <dbReference type="Pfam" id="PF07593"/>
    </source>
</evidence>
<keyword evidence="4" id="KW-1185">Reference proteome</keyword>
<dbReference type="EMBL" id="SNWP01000010">
    <property type="protein sequence ID" value="TDO28826.1"/>
    <property type="molecule type" value="Genomic_DNA"/>
</dbReference>
<dbReference type="PANTHER" id="PTHR16026:SF0">
    <property type="entry name" value="CARTILAGE ACIDIC PROTEIN 1"/>
    <property type="match status" value="1"/>
</dbReference>
<dbReference type="OrthoDB" id="600363at2"/>
<dbReference type="AlphaFoldDB" id="A0A4R6J3G8"/>
<evidence type="ECO:0000256" key="1">
    <source>
        <dbReference type="ARBA" id="ARBA00022729"/>
    </source>
</evidence>
<dbReference type="Pfam" id="PF13517">
    <property type="entry name" value="FG-GAP_3"/>
    <property type="match status" value="5"/>
</dbReference>
<evidence type="ECO:0000313" key="3">
    <source>
        <dbReference type="EMBL" id="TDO28826.1"/>
    </source>
</evidence>
<accession>A0A4R6J3G8</accession>
<dbReference type="InterPro" id="IPR013517">
    <property type="entry name" value="FG-GAP"/>
</dbReference>
<dbReference type="SUPFAM" id="SSF69318">
    <property type="entry name" value="Integrin alpha N-terminal domain"/>
    <property type="match status" value="3"/>
</dbReference>
<dbReference type="RefSeq" id="WP_133473447.1">
    <property type="nucleotide sequence ID" value="NZ_SNWP01000010.1"/>
</dbReference>
<gene>
    <name evidence="3" type="ORF">BC659_0906</name>
</gene>
<organism evidence="3 4">
    <name type="scientific">Sediminibacterium goheungense</name>
    <dbReference type="NCBI Taxonomy" id="1086393"/>
    <lineage>
        <taxon>Bacteria</taxon>
        <taxon>Pseudomonadati</taxon>
        <taxon>Bacteroidota</taxon>
        <taxon>Chitinophagia</taxon>
        <taxon>Chitinophagales</taxon>
        <taxon>Chitinophagaceae</taxon>
        <taxon>Sediminibacterium</taxon>
    </lineage>
</organism>